<gene>
    <name evidence="2" type="ORF">Hypma_002564</name>
</gene>
<sequence>MSFSGHVNTTVKPLNGKVAPPPTDSLEEDFALWFDLRAATRPGNTDSSNSDARSGTQTQMSTCATTTTNDITACADDPTINVPFLSYERYMILYMEASRNIFGPPERIQLSVAEHRRQAIDRVSKWLDQSPSPFFDSEAPAPDADTPTVKRN</sequence>
<feature type="region of interest" description="Disordered" evidence="1">
    <location>
        <begin position="42"/>
        <end position="61"/>
    </location>
</feature>
<organism evidence="2 3">
    <name type="scientific">Hypsizygus marmoreus</name>
    <name type="common">White beech mushroom</name>
    <name type="synonym">Agaricus marmoreus</name>
    <dbReference type="NCBI Taxonomy" id="39966"/>
    <lineage>
        <taxon>Eukaryota</taxon>
        <taxon>Fungi</taxon>
        <taxon>Dikarya</taxon>
        <taxon>Basidiomycota</taxon>
        <taxon>Agaricomycotina</taxon>
        <taxon>Agaricomycetes</taxon>
        <taxon>Agaricomycetidae</taxon>
        <taxon>Agaricales</taxon>
        <taxon>Tricholomatineae</taxon>
        <taxon>Lyophyllaceae</taxon>
        <taxon>Hypsizygus</taxon>
    </lineage>
</organism>
<name>A0A369J932_HYPMA</name>
<protein>
    <submittedName>
        <fullName evidence="2">Uncharacterized protein</fullName>
    </submittedName>
</protein>
<feature type="region of interest" description="Disordered" evidence="1">
    <location>
        <begin position="1"/>
        <end position="22"/>
    </location>
</feature>
<dbReference type="EMBL" id="LUEZ02000122">
    <property type="protein sequence ID" value="RDB16935.1"/>
    <property type="molecule type" value="Genomic_DNA"/>
</dbReference>
<proteinExistence type="predicted"/>
<accession>A0A369J932</accession>
<comment type="caution">
    <text evidence="2">The sequence shown here is derived from an EMBL/GenBank/DDBJ whole genome shotgun (WGS) entry which is preliminary data.</text>
</comment>
<evidence type="ECO:0000313" key="2">
    <source>
        <dbReference type="EMBL" id="RDB16935.1"/>
    </source>
</evidence>
<evidence type="ECO:0000313" key="3">
    <source>
        <dbReference type="Proteomes" id="UP000076154"/>
    </source>
</evidence>
<dbReference type="InParanoid" id="A0A369J932"/>
<feature type="region of interest" description="Disordered" evidence="1">
    <location>
        <begin position="128"/>
        <end position="152"/>
    </location>
</feature>
<feature type="compositionally biased region" description="Polar residues" evidence="1">
    <location>
        <begin position="1"/>
        <end position="12"/>
    </location>
</feature>
<feature type="compositionally biased region" description="Polar residues" evidence="1">
    <location>
        <begin position="42"/>
        <end position="55"/>
    </location>
</feature>
<keyword evidence="3" id="KW-1185">Reference proteome</keyword>
<dbReference type="AlphaFoldDB" id="A0A369J932"/>
<dbReference type="Proteomes" id="UP000076154">
    <property type="component" value="Unassembled WGS sequence"/>
</dbReference>
<reference evidence="2" key="1">
    <citation type="submission" date="2018-04" db="EMBL/GenBank/DDBJ databases">
        <title>Whole genome sequencing of Hypsizygus marmoreus.</title>
        <authorList>
            <person name="Choi I.-G."/>
            <person name="Min B."/>
            <person name="Kim J.-G."/>
            <person name="Kim S."/>
            <person name="Oh Y.-L."/>
            <person name="Kong W.-S."/>
            <person name="Park H."/>
            <person name="Jeong J."/>
            <person name="Song E.-S."/>
        </authorList>
    </citation>
    <scope>NUCLEOTIDE SEQUENCE [LARGE SCALE GENOMIC DNA]</scope>
    <source>
        <strain evidence="2">51987-8</strain>
    </source>
</reference>
<evidence type="ECO:0000256" key="1">
    <source>
        <dbReference type="SAM" id="MobiDB-lite"/>
    </source>
</evidence>